<reference evidence="3 4" key="1">
    <citation type="submission" date="2014-02" db="EMBL/GenBank/DDBJ databases">
        <title>The genome sequence of Colletotrichum salicis CBS 607.94.</title>
        <authorList>
            <person name="Baroncelli R."/>
            <person name="Thon M.R."/>
        </authorList>
    </citation>
    <scope>NUCLEOTIDE SEQUENCE [LARGE SCALE GENOMIC DNA]</scope>
    <source>
        <strain evidence="3 4">CBS 607.94</strain>
    </source>
</reference>
<dbReference type="PANTHER" id="PTHR48081">
    <property type="entry name" value="AB HYDROLASE SUPERFAMILY PROTEIN C4A8.06C"/>
    <property type="match status" value="1"/>
</dbReference>
<evidence type="ECO:0000313" key="3">
    <source>
        <dbReference type="EMBL" id="KXH67037.1"/>
    </source>
</evidence>
<dbReference type="Proteomes" id="UP000070121">
    <property type="component" value="Unassembled WGS sequence"/>
</dbReference>
<dbReference type="OrthoDB" id="433474at2759"/>
<dbReference type="InterPro" id="IPR050300">
    <property type="entry name" value="GDXG_lipolytic_enzyme"/>
</dbReference>
<dbReference type="InterPro" id="IPR029058">
    <property type="entry name" value="AB_hydrolase_fold"/>
</dbReference>
<gene>
    <name evidence="3" type="ORF">CSAL01_06579</name>
</gene>
<comment type="caution">
    <text evidence="3">The sequence shown here is derived from an EMBL/GenBank/DDBJ whole genome shotgun (WGS) entry which is preliminary data.</text>
</comment>
<dbReference type="AlphaFoldDB" id="A0A135V3B5"/>
<feature type="domain" description="Alpha/beta hydrolase fold-3" evidence="2">
    <location>
        <begin position="99"/>
        <end position="297"/>
    </location>
</feature>
<protein>
    <recommendedName>
        <fullName evidence="2">Alpha/beta hydrolase fold-3 domain-containing protein</fullName>
    </recommendedName>
</protein>
<dbReference type="SUPFAM" id="SSF53474">
    <property type="entry name" value="alpha/beta-Hydrolases"/>
    <property type="match status" value="1"/>
</dbReference>
<dbReference type="STRING" id="1209931.A0A135V3B5"/>
<dbReference type="Pfam" id="PF07859">
    <property type="entry name" value="Abhydrolase_3"/>
    <property type="match status" value="1"/>
</dbReference>
<keyword evidence="1" id="KW-0378">Hydrolase</keyword>
<evidence type="ECO:0000256" key="1">
    <source>
        <dbReference type="ARBA" id="ARBA00022801"/>
    </source>
</evidence>
<evidence type="ECO:0000259" key="2">
    <source>
        <dbReference type="Pfam" id="PF07859"/>
    </source>
</evidence>
<keyword evidence="4" id="KW-1185">Reference proteome</keyword>
<name>A0A135V3B5_9PEZI</name>
<sequence length="323" mass="34992">MEPSPTRQIVSRPLPYDPELLKTLPYKERLPIPSKLGKLLQVRQDERSSEAEAARIDAIRSDPAINVEEIQVPGPLGDIPVLVLHPKAANRPGKPKPAIVFYHGGGMVMGTAYFGLAAVTDAVKDVDAVIFSVDYRLAPENHGSALVEDCYAALLWVAGHSSELGLDKKHLMVAAGTALLARDRKGPALCAQLLVCPMLDDRLNTTSALQFEGARGFYTAWGRYAWSCVLGEKTGTDSVSPYVAPGRATNLSDLPPAYIDAGAAEPFRHEDVAYASRLWQSGIRADLHIWGGGCHGIDLFEAPTAPGAMSSRTRREWLNRTLS</sequence>
<organism evidence="3 4">
    <name type="scientific">Colletotrichum salicis</name>
    <dbReference type="NCBI Taxonomy" id="1209931"/>
    <lineage>
        <taxon>Eukaryota</taxon>
        <taxon>Fungi</taxon>
        <taxon>Dikarya</taxon>
        <taxon>Ascomycota</taxon>
        <taxon>Pezizomycotina</taxon>
        <taxon>Sordariomycetes</taxon>
        <taxon>Hypocreomycetidae</taxon>
        <taxon>Glomerellales</taxon>
        <taxon>Glomerellaceae</taxon>
        <taxon>Colletotrichum</taxon>
        <taxon>Colletotrichum acutatum species complex</taxon>
    </lineage>
</organism>
<dbReference type="GO" id="GO:0016787">
    <property type="term" value="F:hydrolase activity"/>
    <property type="evidence" value="ECO:0007669"/>
    <property type="project" value="UniProtKB-KW"/>
</dbReference>
<accession>A0A135V3B5</accession>
<dbReference type="EMBL" id="JFFI01000554">
    <property type="protein sequence ID" value="KXH67037.1"/>
    <property type="molecule type" value="Genomic_DNA"/>
</dbReference>
<dbReference type="InterPro" id="IPR013094">
    <property type="entry name" value="AB_hydrolase_3"/>
</dbReference>
<dbReference type="PANTHER" id="PTHR48081:SF8">
    <property type="entry name" value="ALPHA_BETA HYDROLASE FOLD-3 DOMAIN-CONTAINING PROTEIN-RELATED"/>
    <property type="match status" value="1"/>
</dbReference>
<dbReference type="Gene3D" id="3.40.50.1820">
    <property type="entry name" value="alpha/beta hydrolase"/>
    <property type="match status" value="1"/>
</dbReference>
<evidence type="ECO:0000313" key="4">
    <source>
        <dbReference type="Proteomes" id="UP000070121"/>
    </source>
</evidence>
<proteinExistence type="predicted"/>